<dbReference type="Proteomes" id="UP000653644">
    <property type="component" value="Unassembled WGS sequence"/>
</dbReference>
<evidence type="ECO:0000313" key="1">
    <source>
        <dbReference type="EMBL" id="GHA56414.1"/>
    </source>
</evidence>
<name>A0ABQ3D8M8_9ACTN</name>
<keyword evidence="2" id="KW-1185">Reference proteome</keyword>
<organism evidence="1 2">
    <name type="scientific">Streptomyces canarius</name>
    <dbReference type="NCBI Taxonomy" id="285453"/>
    <lineage>
        <taxon>Bacteria</taxon>
        <taxon>Bacillati</taxon>
        <taxon>Actinomycetota</taxon>
        <taxon>Actinomycetes</taxon>
        <taxon>Kitasatosporales</taxon>
        <taxon>Streptomycetaceae</taxon>
        <taxon>Streptomyces</taxon>
    </lineage>
</organism>
<accession>A0ABQ3D8M8</accession>
<protein>
    <submittedName>
        <fullName evidence="1">Uncharacterized protein</fullName>
    </submittedName>
</protein>
<reference evidence="2" key="1">
    <citation type="journal article" date="2019" name="Int. J. Syst. Evol. Microbiol.">
        <title>The Global Catalogue of Microorganisms (GCM) 10K type strain sequencing project: providing services to taxonomists for standard genome sequencing and annotation.</title>
        <authorList>
            <consortium name="The Broad Institute Genomics Platform"/>
            <consortium name="The Broad Institute Genome Sequencing Center for Infectious Disease"/>
            <person name="Wu L."/>
            <person name="Ma J."/>
        </authorList>
    </citation>
    <scope>NUCLEOTIDE SEQUENCE [LARGE SCALE GENOMIC DNA]</scope>
    <source>
        <strain evidence="2">JCM 4733</strain>
    </source>
</reference>
<dbReference type="RefSeq" id="WP_229917601.1">
    <property type="nucleotide sequence ID" value="NZ_BMVN01000037.1"/>
</dbReference>
<sequence length="54" mass="6108">MHATVQAEALSPTLLTDLVRAGVEEAVDLRALERVRARAERERQRVVAKAERLR</sequence>
<evidence type="ECO:0000313" key="2">
    <source>
        <dbReference type="Proteomes" id="UP000653644"/>
    </source>
</evidence>
<comment type="caution">
    <text evidence="1">The sequence shown here is derived from an EMBL/GenBank/DDBJ whole genome shotgun (WGS) entry which is preliminary data.</text>
</comment>
<dbReference type="EMBL" id="BMVN01000037">
    <property type="protein sequence ID" value="GHA56414.1"/>
    <property type="molecule type" value="Genomic_DNA"/>
</dbReference>
<proteinExistence type="predicted"/>
<gene>
    <name evidence="1" type="ORF">GCM10010345_71110</name>
</gene>